<gene>
    <name evidence="2" type="ORF">VIBNISOn1_290029</name>
</gene>
<dbReference type="EMBL" id="CAOF01000119">
    <property type="protein sequence ID" value="CCO47309.1"/>
    <property type="molecule type" value="Genomic_DNA"/>
</dbReference>
<protein>
    <recommendedName>
        <fullName evidence="4">DUF4381 domain-containing protein</fullName>
    </recommendedName>
</protein>
<dbReference type="AlphaFoldDB" id="A0AAV2VSA3"/>
<organism evidence="2 3">
    <name type="scientific">Vibrio nigripulchritudo SOn1</name>
    <dbReference type="NCBI Taxonomy" id="1238450"/>
    <lineage>
        <taxon>Bacteria</taxon>
        <taxon>Pseudomonadati</taxon>
        <taxon>Pseudomonadota</taxon>
        <taxon>Gammaproteobacteria</taxon>
        <taxon>Vibrionales</taxon>
        <taxon>Vibrionaceae</taxon>
        <taxon>Vibrio</taxon>
    </lineage>
</organism>
<keyword evidence="1" id="KW-0812">Transmembrane</keyword>
<keyword evidence="1" id="KW-1133">Transmembrane helix</keyword>
<reference evidence="2 3" key="1">
    <citation type="journal article" date="2013" name="ISME J.">
        <title>Comparative genomics of pathogenic lineages of Vibrio nigripulchritudo identifies virulence-associated traits.</title>
        <authorList>
            <person name="Goudenege D."/>
            <person name="Labreuche Y."/>
            <person name="Krin E."/>
            <person name="Ansquer D."/>
            <person name="Mangenot S."/>
            <person name="Calteau A."/>
            <person name="Medigue C."/>
            <person name="Mazel D."/>
            <person name="Polz M.F."/>
            <person name="Le Roux F."/>
        </authorList>
    </citation>
    <scope>NUCLEOTIDE SEQUENCE [LARGE SCALE GENOMIC DNA]</scope>
    <source>
        <strain evidence="2 3">SOn1</strain>
    </source>
</reference>
<evidence type="ECO:0008006" key="4">
    <source>
        <dbReference type="Google" id="ProtNLM"/>
    </source>
</evidence>
<dbReference type="InterPro" id="IPR025489">
    <property type="entry name" value="DUF4381"/>
</dbReference>
<evidence type="ECO:0000313" key="3">
    <source>
        <dbReference type="Proteomes" id="UP000018211"/>
    </source>
</evidence>
<sequence>MQGSTQSLPLAPIHLPQEPGIWPLAWGWWALIAAVVIALVLGVYFFQKYQKKVRAKREALKQIKNITSASESMNIVRQAALSYFPREQVAPLTGEAWYEFLDAQNGQSRFAEKSEQWNNALYASAEPSQELLMEAEKWIKQALPPRSKVNFKKVKS</sequence>
<dbReference type="Pfam" id="PF14316">
    <property type="entry name" value="DUF4381"/>
    <property type="match status" value="1"/>
</dbReference>
<comment type="caution">
    <text evidence="2">The sequence shown here is derived from an EMBL/GenBank/DDBJ whole genome shotgun (WGS) entry which is preliminary data.</text>
</comment>
<keyword evidence="1" id="KW-0472">Membrane</keyword>
<dbReference type="RefSeq" id="WP_022612156.1">
    <property type="nucleotide sequence ID" value="NZ_LK391965.1"/>
</dbReference>
<accession>A0AAV2VSA3</accession>
<name>A0AAV2VSA3_9VIBR</name>
<evidence type="ECO:0000313" key="2">
    <source>
        <dbReference type="EMBL" id="CCO47309.1"/>
    </source>
</evidence>
<proteinExistence type="predicted"/>
<feature type="transmembrane region" description="Helical" evidence="1">
    <location>
        <begin position="26"/>
        <end position="46"/>
    </location>
</feature>
<dbReference type="Proteomes" id="UP000018211">
    <property type="component" value="Unassembled WGS sequence"/>
</dbReference>
<evidence type="ECO:0000256" key="1">
    <source>
        <dbReference type="SAM" id="Phobius"/>
    </source>
</evidence>